<dbReference type="SMART" id="SM00449">
    <property type="entry name" value="SPRY"/>
    <property type="match status" value="1"/>
</dbReference>
<dbReference type="InterPro" id="IPR013144">
    <property type="entry name" value="CRA_dom"/>
</dbReference>
<reference evidence="4 5" key="1">
    <citation type="journal article" date="2012" name="Eukaryot. Cell">
        <title>Draft genome sequence of Wickerhamomyces ciferrii NRRL Y-1031 F-60-10.</title>
        <authorList>
            <person name="Schneider J."/>
            <person name="Andrea H."/>
            <person name="Blom J."/>
            <person name="Jaenicke S."/>
            <person name="Ruckert C."/>
            <person name="Schorsch C."/>
            <person name="Szczepanowski R."/>
            <person name="Farwick M."/>
            <person name="Goesmann A."/>
            <person name="Puhler A."/>
            <person name="Schaffer S."/>
            <person name="Tauch A."/>
            <person name="Kohler T."/>
            <person name="Brinkrolf K."/>
        </authorList>
    </citation>
    <scope>NUCLEOTIDE SEQUENCE [LARGE SCALE GENOMIC DNA]</scope>
    <source>
        <strain evidence="5">ATCC 14091 / BCRC 22168 / CBS 111 / JCM 3599 / NBRC 0793 / NRRL Y-1031 F-60-10</strain>
    </source>
</reference>
<feature type="compositionally biased region" description="Gly residues" evidence="1">
    <location>
        <begin position="162"/>
        <end position="179"/>
    </location>
</feature>
<dbReference type="STRING" id="1206466.K0KLL1"/>
<protein>
    <submittedName>
        <fullName evidence="4">Ran-binding protein 9</fullName>
    </submittedName>
</protein>
<feature type="compositionally biased region" description="Acidic residues" evidence="1">
    <location>
        <begin position="114"/>
        <end position="128"/>
    </location>
</feature>
<dbReference type="InterPro" id="IPR001870">
    <property type="entry name" value="B30.2/SPRY"/>
</dbReference>
<gene>
    <name evidence="4" type="ORF">BN7_1547</name>
</gene>
<evidence type="ECO:0000259" key="3">
    <source>
        <dbReference type="PROSITE" id="PS50897"/>
    </source>
</evidence>
<feature type="domain" description="CTLH" evidence="3">
    <location>
        <begin position="503"/>
        <end position="560"/>
    </location>
</feature>
<dbReference type="InterPro" id="IPR006594">
    <property type="entry name" value="LisH"/>
</dbReference>
<dbReference type="SMART" id="SM00757">
    <property type="entry name" value="CRA"/>
    <property type="match status" value="1"/>
</dbReference>
<dbReference type="CDD" id="cd12885">
    <property type="entry name" value="SPRY_RanBP_like"/>
    <property type="match status" value="1"/>
</dbReference>
<dbReference type="PANTHER" id="PTHR12864">
    <property type="entry name" value="RAN BINDING PROTEIN 9-RELATED"/>
    <property type="match status" value="1"/>
</dbReference>
<evidence type="ECO:0000313" key="5">
    <source>
        <dbReference type="Proteomes" id="UP000009328"/>
    </source>
</evidence>
<dbReference type="InterPro" id="IPR006595">
    <property type="entry name" value="CTLH_C"/>
</dbReference>
<dbReference type="InterPro" id="IPR024964">
    <property type="entry name" value="CTLH/CRA"/>
</dbReference>
<dbReference type="PROSITE" id="PS50896">
    <property type="entry name" value="LISH"/>
    <property type="match status" value="1"/>
</dbReference>
<feature type="region of interest" description="Disordered" evidence="1">
    <location>
        <begin position="93"/>
        <end position="131"/>
    </location>
</feature>
<dbReference type="eggNOG" id="KOG1477">
    <property type="taxonomic scope" value="Eukaryota"/>
</dbReference>
<dbReference type="PROSITE" id="PS50897">
    <property type="entry name" value="CTLH"/>
    <property type="match status" value="1"/>
</dbReference>
<sequence>MDSINNEDEKGQFYLPSYLLKTTYGEKLEKKLSTPIKQKNDHSITSKLSALGIMGNMPSRYSNADYDSELASIFSGSNANQSNTSIHHDRAGAISSTSAGNDSVIDDDIHSDDPMEEEDEEEEDEDEEGVHNIHYGDEMDVDFEEDEHDNELRPTFTSSTGSGTGSGSGSGPVTGGPGIIRGNNRRRTRTRSSQSSNPRKNSKTNKLHSLSNGQNPLGNFKYSLPTKWENSTNKSLLVSNNGLTLKIDQNGNNNSPTSSSSISKNYDHLVTKTNNSIPIKVGVFYFEIKVLSVTNNNLKNNSDITIGFMNSNLVNVTKMPGLEIGSYGFNGSDGSIICSQSASKKYNCKFGQGDIIGCGVNFSTKSIFYTKNGVFLGNAFTDINKELIPIIGLKNGNSISSNFGSNEFIFDIDGYIEDEKVKIYKKIFNYTKKSDNAINKINTHTDKEIPNILQNLVSSYFNHLGYIDISKTFLKEIKNEQIDESLIKNFNKIESISSIDENNLKIRQQIRKYLIQGDVESSIKLTNLNFPKVFENNLEILFQLNCQKLINFIKSGELDEAMKFGQSLRSNYETNEKFQESLNDIFSLLAFEKPEDSEFGYLLSNDCILKICDELNSEILKSLGKSSISNLEKLIKHNKSLIEILNDKNQLDSLLITSDDFGL</sequence>
<dbReference type="InterPro" id="IPR050618">
    <property type="entry name" value="Ubq-SigPath_Reg"/>
</dbReference>
<dbReference type="InParanoid" id="K0KLL1"/>
<dbReference type="FunCoup" id="K0KLL1">
    <property type="interactions" value="152"/>
</dbReference>
<dbReference type="SUPFAM" id="SSF49899">
    <property type="entry name" value="Concanavalin A-like lectins/glucanases"/>
    <property type="match status" value="1"/>
</dbReference>
<dbReference type="Pfam" id="PF10607">
    <property type="entry name" value="CTLH"/>
    <property type="match status" value="1"/>
</dbReference>
<proteinExistence type="predicted"/>
<dbReference type="Gene3D" id="2.60.120.920">
    <property type="match status" value="1"/>
</dbReference>
<dbReference type="InterPro" id="IPR043136">
    <property type="entry name" value="B30.2/SPRY_sf"/>
</dbReference>
<dbReference type="EMBL" id="CAIF01000033">
    <property type="protein sequence ID" value="CCH42008.1"/>
    <property type="molecule type" value="Genomic_DNA"/>
</dbReference>
<comment type="caution">
    <text evidence="4">The sequence shown here is derived from an EMBL/GenBank/DDBJ whole genome shotgun (WGS) entry which is preliminary data.</text>
</comment>
<dbReference type="PROSITE" id="PS50188">
    <property type="entry name" value="B302_SPRY"/>
    <property type="match status" value="1"/>
</dbReference>
<dbReference type="InterPro" id="IPR044736">
    <property type="entry name" value="Gid1/RanBPM/SPLA_SPRY"/>
</dbReference>
<dbReference type="AlphaFoldDB" id="K0KLL1"/>
<organism evidence="4 5">
    <name type="scientific">Wickerhamomyces ciferrii (strain ATCC 14091 / BCRC 22168 / CBS 111 / JCM 3599 / NBRC 0793 / NRRL Y-1031 F-60-10)</name>
    <name type="common">Yeast</name>
    <name type="synonym">Pichia ciferrii</name>
    <dbReference type="NCBI Taxonomy" id="1206466"/>
    <lineage>
        <taxon>Eukaryota</taxon>
        <taxon>Fungi</taxon>
        <taxon>Dikarya</taxon>
        <taxon>Ascomycota</taxon>
        <taxon>Saccharomycotina</taxon>
        <taxon>Saccharomycetes</taxon>
        <taxon>Phaffomycetales</taxon>
        <taxon>Wickerhamomycetaceae</taxon>
        <taxon>Wickerhamomyces</taxon>
    </lineage>
</organism>
<feature type="compositionally biased region" description="Polar residues" evidence="1">
    <location>
        <begin position="207"/>
        <end position="217"/>
    </location>
</feature>
<evidence type="ECO:0000259" key="2">
    <source>
        <dbReference type="PROSITE" id="PS50188"/>
    </source>
</evidence>
<dbReference type="InterPro" id="IPR013320">
    <property type="entry name" value="ConA-like_dom_sf"/>
</dbReference>
<feature type="domain" description="B30.2/SPRY" evidence="2">
    <location>
        <begin position="202"/>
        <end position="408"/>
    </location>
</feature>
<dbReference type="InterPro" id="IPR003877">
    <property type="entry name" value="SPRY_dom"/>
</dbReference>
<name>K0KLL1_WICCF</name>
<feature type="region of interest" description="Disordered" evidence="1">
    <location>
        <begin position="144"/>
        <end position="222"/>
    </location>
</feature>
<dbReference type="SMART" id="SM00668">
    <property type="entry name" value="CTLH"/>
    <property type="match status" value="1"/>
</dbReference>
<accession>K0KLL1</accession>
<dbReference type="Pfam" id="PF00622">
    <property type="entry name" value="SPRY"/>
    <property type="match status" value="1"/>
</dbReference>
<evidence type="ECO:0000313" key="4">
    <source>
        <dbReference type="EMBL" id="CCH42008.1"/>
    </source>
</evidence>
<keyword evidence="5" id="KW-1185">Reference proteome</keyword>
<dbReference type="HOGENOM" id="CLU_009129_5_0_1"/>
<evidence type="ECO:0000256" key="1">
    <source>
        <dbReference type="SAM" id="MobiDB-lite"/>
    </source>
</evidence>
<dbReference type="Proteomes" id="UP000009328">
    <property type="component" value="Unassembled WGS sequence"/>
</dbReference>